<dbReference type="GeneID" id="97669537"/>
<sequence length="242" mass="27289">MRILIVEDDVLHRSFLREVVERELPDVTDLKEARNGDEGIALAIEHRPDAIVMDLQMPNRTGVEAARAIWRQEPETRILFWSNYADEAYVRGISRIVPPGASYGYILKSASEDRLKLAMQGVFVEEQCIIDRTVRGVQQRADDRLQGLTDSEYEVLIDIALGLTDRAISRRRGISLRSVQSRLQSLYEKLGVDQETDRDPDGAAIYNSRSRAVSIAFLRRLVNGKAIEAAELDYQAWAGSTG</sequence>
<organism evidence="5 6">
    <name type="scientific">Roseibium album</name>
    <dbReference type="NCBI Taxonomy" id="311410"/>
    <lineage>
        <taxon>Bacteria</taxon>
        <taxon>Pseudomonadati</taxon>
        <taxon>Pseudomonadota</taxon>
        <taxon>Alphaproteobacteria</taxon>
        <taxon>Hyphomicrobiales</taxon>
        <taxon>Stappiaceae</taxon>
        <taxon>Roseibium</taxon>
    </lineage>
</organism>
<dbReference type="RefSeq" id="WP_055391579.1">
    <property type="nucleotide sequence ID" value="NZ_CANKXR010000011.1"/>
</dbReference>
<dbReference type="OrthoDB" id="5405146at2"/>
<dbReference type="InterPro" id="IPR001789">
    <property type="entry name" value="Sig_transdc_resp-reg_receiver"/>
</dbReference>
<evidence type="ECO:0000259" key="4">
    <source>
        <dbReference type="PROSITE" id="PS50110"/>
    </source>
</evidence>
<feature type="modified residue" description="4-aspartylphosphate" evidence="3">
    <location>
        <position position="54"/>
    </location>
</feature>
<dbReference type="InterPro" id="IPR039420">
    <property type="entry name" value="WalR-like"/>
</dbReference>
<name>A0A0M7B192_9HYPH</name>
<dbReference type="GO" id="GO:0006355">
    <property type="term" value="P:regulation of DNA-templated transcription"/>
    <property type="evidence" value="ECO:0007669"/>
    <property type="project" value="InterPro"/>
</dbReference>
<dbReference type="PANTHER" id="PTHR43214">
    <property type="entry name" value="TWO-COMPONENT RESPONSE REGULATOR"/>
    <property type="match status" value="1"/>
</dbReference>
<dbReference type="Pfam" id="PF00072">
    <property type="entry name" value="Response_reg"/>
    <property type="match status" value="1"/>
</dbReference>
<evidence type="ECO:0000313" key="5">
    <source>
        <dbReference type="EMBL" id="CTQ69455.1"/>
    </source>
</evidence>
<protein>
    <submittedName>
        <fullName evidence="5">Transcriptional regulatory protein LiaR</fullName>
    </submittedName>
</protein>
<evidence type="ECO:0000256" key="1">
    <source>
        <dbReference type="ARBA" id="ARBA00022553"/>
    </source>
</evidence>
<dbReference type="Pfam" id="PF00196">
    <property type="entry name" value="GerE"/>
    <property type="match status" value="1"/>
</dbReference>
<dbReference type="PROSITE" id="PS50110">
    <property type="entry name" value="RESPONSE_REGULATORY"/>
    <property type="match status" value="1"/>
</dbReference>
<feature type="domain" description="Response regulatory" evidence="4">
    <location>
        <begin position="2"/>
        <end position="123"/>
    </location>
</feature>
<keyword evidence="1 3" id="KW-0597">Phosphoprotein</keyword>
<evidence type="ECO:0000313" key="6">
    <source>
        <dbReference type="Proteomes" id="UP000049983"/>
    </source>
</evidence>
<dbReference type="EMBL" id="CXWC01000006">
    <property type="protein sequence ID" value="CTQ69455.1"/>
    <property type="molecule type" value="Genomic_DNA"/>
</dbReference>
<evidence type="ECO:0000256" key="2">
    <source>
        <dbReference type="ARBA" id="ARBA00023125"/>
    </source>
</evidence>
<accession>A0A0M7B192</accession>
<proteinExistence type="predicted"/>
<dbReference type="InterPro" id="IPR058245">
    <property type="entry name" value="NreC/VraR/RcsB-like_REC"/>
</dbReference>
<evidence type="ECO:0000256" key="3">
    <source>
        <dbReference type="PROSITE-ProRule" id="PRU00169"/>
    </source>
</evidence>
<reference evidence="6" key="1">
    <citation type="submission" date="2015-07" db="EMBL/GenBank/DDBJ databases">
        <authorList>
            <person name="Rodrigo-Torres Lidia"/>
            <person name="Arahal R.David."/>
        </authorList>
    </citation>
    <scope>NUCLEOTIDE SEQUENCE [LARGE SCALE GENOMIC DNA]</scope>
    <source>
        <strain evidence="6">CECT 5096</strain>
    </source>
</reference>
<dbReference type="SUPFAM" id="SSF46894">
    <property type="entry name" value="C-terminal effector domain of the bipartite response regulators"/>
    <property type="match status" value="1"/>
</dbReference>
<dbReference type="GO" id="GO:0000160">
    <property type="term" value="P:phosphorelay signal transduction system"/>
    <property type="evidence" value="ECO:0007669"/>
    <property type="project" value="InterPro"/>
</dbReference>
<keyword evidence="6" id="KW-1185">Reference proteome</keyword>
<dbReference type="SMART" id="SM00448">
    <property type="entry name" value="REC"/>
    <property type="match status" value="1"/>
</dbReference>
<dbReference type="InterPro" id="IPR000792">
    <property type="entry name" value="Tscrpt_reg_LuxR_C"/>
</dbReference>
<dbReference type="GO" id="GO:0003677">
    <property type="term" value="F:DNA binding"/>
    <property type="evidence" value="ECO:0007669"/>
    <property type="project" value="UniProtKB-KW"/>
</dbReference>
<dbReference type="Gene3D" id="1.10.10.10">
    <property type="entry name" value="Winged helix-like DNA-binding domain superfamily/Winged helix DNA-binding domain"/>
    <property type="match status" value="1"/>
</dbReference>
<dbReference type="InterPro" id="IPR016032">
    <property type="entry name" value="Sig_transdc_resp-reg_C-effctor"/>
</dbReference>
<dbReference type="InterPro" id="IPR011006">
    <property type="entry name" value="CheY-like_superfamily"/>
</dbReference>
<dbReference type="SUPFAM" id="SSF52172">
    <property type="entry name" value="CheY-like"/>
    <property type="match status" value="1"/>
</dbReference>
<gene>
    <name evidence="5" type="primary">liaR_2</name>
    <name evidence="5" type="ORF">LA5096_02144</name>
</gene>
<dbReference type="SMART" id="SM00421">
    <property type="entry name" value="HTH_LUXR"/>
    <property type="match status" value="1"/>
</dbReference>
<dbReference type="STRING" id="311410.LA5095_05918"/>
<dbReference type="Proteomes" id="UP000049983">
    <property type="component" value="Unassembled WGS sequence"/>
</dbReference>
<dbReference type="InterPro" id="IPR036388">
    <property type="entry name" value="WH-like_DNA-bd_sf"/>
</dbReference>
<dbReference type="CDD" id="cd17535">
    <property type="entry name" value="REC_NarL-like"/>
    <property type="match status" value="1"/>
</dbReference>
<dbReference type="Gene3D" id="3.40.50.2300">
    <property type="match status" value="1"/>
</dbReference>
<keyword evidence="2" id="KW-0238">DNA-binding</keyword>
<dbReference type="AlphaFoldDB" id="A0A0M7B192"/>